<dbReference type="InterPro" id="IPR011712">
    <property type="entry name" value="Sig_transdc_His_kin_sub3_dim/P"/>
</dbReference>
<evidence type="ECO:0000256" key="12">
    <source>
        <dbReference type="ARBA" id="ARBA00023012"/>
    </source>
</evidence>
<feature type="domain" description="Histidine kinase" evidence="17">
    <location>
        <begin position="258"/>
        <end position="450"/>
    </location>
</feature>
<evidence type="ECO:0000256" key="15">
    <source>
        <dbReference type="ARBA" id="ARBA00030800"/>
    </source>
</evidence>
<feature type="transmembrane region" description="Helical" evidence="16">
    <location>
        <begin position="189"/>
        <end position="208"/>
    </location>
</feature>
<dbReference type="Pfam" id="PF07730">
    <property type="entry name" value="HisKA_3"/>
    <property type="match status" value="1"/>
</dbReference>
<evidence type="ECO:0000256" key="5">
    <source>
        <dbReference type="ARBA" id="ARBA00017322"/>
    </source>
</evidence>
<dbReference type="Pfam" id="PF05227">
    <property type="entry name" value="CHASE3"/>
    <property type="match status" value="1"/>
</dbReference>
<dbReference type="InterPro" id="IPR036890">
    <property type="entry name" value="HATPase_C_sf"/>
</dbReference>
<dbReference type="Gene3D" id="3.30.565.10">
    <property type="entry name" value="Histidine kinase-like ATPase, C-terminal domain"/>
    <property type="match status" value="1"/>
</dbReference>
<dbReference type="SUPFAM" id="SSF55874">
    <property type="entry name" value="ATPase domain of HSP90 chaperone/DNA topoisomerase II/histidine kinase"/>
    <property type="match status" value="1"/>
</dbReference>
<evidence type="ECO:0000256" key="7">
    <source>
        <dbReference type="ARBA" id="ARBA00022490"/>
    </source>
</evidence>
<evidence type="ECO:0000256" key="1">
    <source>
        <dbReference type="ARBA" id="ARBA00000085"/>
    </source>
</evidence>
<evidence type="ECO:0000259" key="17">
    <source>
        <dbReference type="PROSITE" id="PS50109"/>
    </source>
</evidence>
<dbReference type="PANTHER" id="PTHR24421">
    <property type="entry name" value="NITRATE/NITRITE SENSOR PROTEIN NARX-RELATED"/>
    <property type="match status" value="1"/>
</dbReference>
<comment type="catalytic activity">
    <reaction evidence="1">
        <text>ATP + protein L-histidine = ADP + protein N-phospho-L-histidine.</text>
        <dbReference type="EC" id="2.7.13.3"/>
    </reaction>
</comment>
<dbReference type="Proteomes" id="UP001156903">
    <property type="component" value="Unassembled WGS sequence"/>
</dbReference>
<dbReference type="Pfam" id="PF02518">
    <property type="entry name" value="HATPase_c"/>
    <property type="match status" value="1"/>
</dbReference>
<keyword evidence="19" id="KW-1185">Reference proteome</keyword>
<evidence type="ECO:0000256" key="13">
    <source>
        <dbReference type="ARBA" id="ARBA00023014"/>
    </source>
</evidence>
<evidence type="ECO:0000256" key="4">
    <source>
        <dbReference type="ARBA" id="ARBA00012438"/>
    </source>
</evidence>
<name>A0ABQ6BYD2_9BURK</name>
<comment type="subcellular location">
    <subcellularLocation>
        <location evidence="3">Cytoplasm</location>
    </subcellularLocation>
</comment>
<evidence type="ECO:0000256" key="2">
    <source>
        <dbReference type="ARBA" id="ARBA00001966"/>
    </source>
</evidence>
<dbReference type="InterPro" id="IPR050482">
    <property type="entry name" value="Sensor_HK_TwoCompSys"/>
</dbReference>
<evidence type="ECO:0000313" key="18">
    <source>
        <dbReference type="EMBL" id="GLS13188.1"/>
    </source>
</evidence>
<comment type="caution">
    <text evidence="18">The sequence shown here is derived from an EMBL/GenBank/DDBJ whole genome shotgun (WGS) entry which is preliminary data.</text>
</comment>
<reference evidence="19" key="1">
    <citation type="journal article" date="2019" name="Int. J. Syst. Evol. Microbiol.">
        <title>The Global Catalogue of Microorganisms (GCM) 10K type strain sequencing project: providing services to taxonomists for standard genome sequencing and annotation.</title>
        <authorList>
            <consortium name="The Broad Institute Genomics Platform"/>
            <consortium name="The Broad Institute Genome Sequencing Center for Infectious Disease"/>
            <person name="Wu L."/>
            <person name="Ma J."/>
        </authorList>
    </citation>
    <scope>NUCLEOTIDE SEQUENCE [LARGE SCALE GENOMIC DNA]</scope>
    <source>
        <strain evidence="19">NBRC 109341</strain>
    </source>
</reference>
<evidence type="ECO:0000313" key="19">
    <source>
        <dbReference type="Proteomes" id="UP001156903"/>
    </source>
</evidence>
<dbReference type="EC" id="2.7.13.3" evidence="4"/>
<evidence type="ECO:0000256" key="9">
    <source>
        <dbReference type="ARBA" id="ARBA00022723"/>
    </source>
</evidence>
<dbReference type="InterPro" id="IPR007891">
    <property type="entry name" value="CHASE3"/>
</dbReference>
<evidence type="ECO:0000256" key="3">
    <source>
        <dbReference type="ARBA" id="ARBA00004496"/>
    </source>
</evidence>
<comment type="function">
    <text evidence="14">Member of the two-component regulatory system NreB/NreC involved in the control of dissimilatory nitrate/nitrite reduction in response to oxygen. NreB functions as a direct oxygen sensor histidine kinase which is autophosphorylated, in the absence of oxygen, probably at the conserved histidine residue, and transfers its phosphate group probably to a conserved aspartate residue of NreC. NreB/NreC activates the expression of the nitrate (narGHJI) and nitrite (nir) reductase operons, as well as the putative nitrate transporter gene narT.</text>
</comment>
<dbReference type="RefSeq" id="WP_284306654.1">
    <property type="nucleotide sequence ID" value="NZ_BSPB01000003.1"/>
</dbReference>
<evidence type="ECO:0000256" key="16">
    <source>
        <dbReference type="SAM" id="Phobius"/>
    </source>
</evidence>
<dbReference type="EMBL" id="BSPB01000003">
    <property type="protein sequence ID" value="GLS13188.1"/>
    <property type="molecule type" value="Genomic_DNA"/>
</dbReference>
<evidence type="ECO:0000256" key="14">
    <source>
        <dbReference type="ARBA" id="ARBA00024827"/>
    </source>
</evidence>
<keyword evidence="12" id="KW-0902">Two-component regulatory system</keyword>
<dbReference type="PROSITE" id="PS50109">
    <property type="entry name" value="HIS_KIN"/>
    <property type="match status" value="1"/>
</dbReference>
<keyword evidence="8" id="KW-0808">Transferase</keyword>
<accession>A0ABQ6BYD2</accession>
<dbReference type="PRINTS" id="PR00344">
    <property type="entry name" value="BCTRLSENSOR"/>
</dbReference>
<evidence type="ECO:0000256" key="8">
    <source>
        <dbReference type="ARBA" id="ARBA00022679"/>
    </source>
</evidence>
<evidence type="ECO:0000256" key="10">
    <source>
        <dbReference type="ARBA" id="ARBA00022777"/>
    </source>
</evidence>
<protein>
    <recommendedName>
        <fullName evidence="5">Oxygen sensor histidine kinase NreB</fullName>
        <ecNumber evidence="4">2.7.13.3</ecNumber>
    </recommendedName>
    <alternativeName>
        <fullName evidence="15">Nitrogen regulation protein B</fullName>
    </alternativeName>
</protein>
<dbReference type="InterPro" id="IPR003594">
    <property type="entry name" value="HATPase_dom"/>
</dbReference>
<organism evidence="18 19">
    <name type="scientific">Hydrogenophaga electricum</name>
    <dbReference type="NCBI Taxonomy" id="1230953"/>
    <lineage>
        <taxon>Bacteria</taxon>
        <taxon>Pseudomonadati</taxon>
        <taxon>Pseudomonadota</taxon>
        <taxon>Betaproteobacteria</taxon>
        <taxon>Burkholderiales</taxon>
        <taxon>Comamonadaceae</taxon>
        <taxon>Hydrogenophaga</taxon>
    </lineage>
</organism>
<keyword evidence="10" id="KW-0418">Kinase</keyword>
<feature type="transmembrane region" description="Helical" evidence="16">
    <location>
        <begin position="12"/>
        <end position="31"/>
    </location>
</feature>
<gene>
    <name evidence="18" type="ORF">GCM10007935_06170</name>
</gene>
<dbReference type="Gene3D" id="1.20.5.1930">
    <property type="match status" value="1"/>
</dbReference>
<keyword evidence="16" id="KW-0472">Membrane</keyword>
<keyword evidence="16" id="KW-1133">Transmembrane helix</keyword>
<comment type="cofactor">
    <cofactor evidence="2">
        <name>[4Fe-4S] cluster</name>
        <dbReference type="ChEBI" id="CHEBI:49883"/>
    </cofactor>
</comment>
<keyword evidence="7" id="KW-0963">Cytoplasm</keyword>
<dbReference type="InterPro" id="IPR005467">
    <property type="entry name" value="His_kinase_dom"/>
</dbReference>
<sequence length="450" mass="50603">MALNLERLTKWVSGRFIGPVAVSLAVMVLVISEAGFYRLQDISDNREASIGTQMVVGGLRRTLLSMESASRGYMLTGRPDYLKPYHEQERSLLQMLGNAEHLAAEVPEQRDTLLQLVELARRKHSEMQTVLQRFDAGDRDGAIELTLTDLGREMMAQLNDLTDQIIRQEAARSVAYNHSRSSVLLWSRAGIWLLVLLCIGGAVALMHLSRHRERERRVYMLQLHAERDRLDEEVSRRTEETIELARHMERVREDERARLARELHDELGGLLTAAKLDLARIRKRIQDETGTKQQLVEHLRESLDAGIALKRRIIEDLRPSSLSNLGLKRTLQIQCAEFAQRAEVAVDVQLDDVVLSPERSLAVYRLVQEALTNVAKYAQARQVRVVLQREGEQVTVTVEDDGQGFDPSTVAGRGGHGLQGMRFRIRASGGDVGIRSAPGRGTTVHAVLPL</sequence>
<dbReference type="CDD" id="cd16917">
    <property type="entry name" value="HATPase_UhpB-NarQ-NarX-like"/>
    <property type="match status" value="1"/>
</dbReference>
<evidence type="ECO:0000256" key="11">
    <source>
        <dbReference type="ARBA" id="ARBA00023004"/>
    </source>
</evidence>
<keyword evidence="9" id="KW-0479">Metal-binding</keyword>
<dbReference type="InterPro" id="IPR004358">
    <property type="entry name" value="Sig_transdc_His_kin-like_C"/>
</dbReference>
<keyword evidence="11" id="KW-0408">Iron</keyword>
<keyword evidence="16" id="KW-0812">Transmembrane</keyword>
<dbReference type="PANTHER" id="PTHR24421:SF59">
    <property type="entry name" value="OXYGEN SENSOR HISTIDINE KINASE NREB"/>
    <property type="match status" value="1"/>
</dbReference>
<proteinExistence type="predicted"/>
<dbReference type="CDD" id="cd19410">
    <property type="entry name" value="HK9-like_sensor"/>
    <property type="match status" value="1"/>
</dbReference>
<keyword evidence="6" id="KW-0004">4Fe-4S</keyword>
<evidence type="ECO:0000256" key="6">
    <source>
        <dbReference type="ARBA" id="ARBA00022485"/>
    </source>
</evidence>
<keyword evidence="13" id="KW-0411">Iron-sulfur</keyword>
<dbReference type="SMART" id="SM00387">
    <property type="entry name" value="HATPase_c"/>
    <property type="match status" value="1"/>
</dbReference>